<evidence type="ECO:0000313" key="2">
    <source>
        <dbReference type="EMBL" id="GMA35839.1"/>
    </source>
</evidence>
<keyword evidence="3" id="KW-1185">Reference proteome</keyword>
<dbReference type="EMBL" id="BSUN01000001">
    <property type="protein sequence ID" value="GMA35839.1"/>
    <property type="molecule type" value="Genomic_DNA"/>
</dbReference>
<accession>A0ABQ6IDP8</accession>
<dbReference type="RefSeq" id="WP_431308321.1">
    <property type="nucleotide sequence ID" value="NZ_BSUN01000001.1"/>
</dbReference>
<protein>
    <submittedName>
        <fullName evidence="2">Uncharacterized protein</fullName>
    </submittedName>
</protein>
<feature type="region of interest" description="Disordered" evidence="1">
    <location>
        <begin position="104"/>
        <end position="132"/>
    </location>
</feature>
<evidence type="ECO:0000256" key="1">
    <source>
        <dbReference type="SAM" id="MobiDB-lite"/>
    </source>
</evidence>
<gene>
    <name evidence="2" type="ORF">GCM10025876_20430</name>
</gene>
<organism evidence="2 3">
    <name type="scientific">Demequina litorisediminis</name>
    <dbReference type="NCBI Taxonomy" id="1849022"/>
    <lineage>
        <taxon>Bacteria</taxon>
        <taxon>Bacillati</taxon>
        <taxon>Actinomycetota</taxon>
        <taxon>Actinomycetes</taxon>
        <taxon>Micrococcales</taxon>
        <taxon>Demequinaceae</taxon>
        <taxon>Demequina</taxon>
    </lineage>
</organism>
<reference evidence="3" key="1">
    <citation type="journal article" date="2019" name="Int. J. Syst. Evol. Microbiol.">
        <title>The Global Catalogue of Microorganisms (GCM) 10K type strain sequencing project: providing services to taxonomists for standard genome sequencing and annotation.</title>
        <authorList>
            <consortium name="The Broad Institute Genomics Platform"/>
            <consortium name="The Broad Institute Genome Sequencing Center for Infectious Disease"/>
            <person name="Wu L."/>
            <person name="Ma J."/>
        </authorList>
    </citation>
    <scope>NUCLEOTIDE SEQUENCE [LARGE SCALE GENOMIC DNA]</scope>
    <source>
        <strain evidence="3">NBRC 112299</strain>
    </source>
</reference>
<feature type="region of interest" description="Disordered" evidence="1">
    <location>
        <begin position="32"/>
        <end position="61"/>
    </location>
</feature>
<comment type="caution">
    <text evidence="2">The sequence shown here is derived from an EMBL/GenBank/DDBJ whole genome shotgun (WGS) entry which is preliminary data.</text>
</comment>
<feature type="compositionally biased region" description="Low complexity" evidence="1">
    <location>
        <begin position="118"/>
        <end position="132"/>
    </location>
</feature>
<evidence type="ECO:0000313" key="3">
    <source>
        <dbReference type="Proteomes" id="UP001157125"/>
    </source>
</evidence>
<proteinExistence type="predicted"/>
<dbReference type="Proteomes" id="UP001157125">
    <property type="component" value="Unassembled WGS sequence"/>
</dbReference>
<name>A0ABQ6IDP8_9MICO</name>
<sequence length="132" mass="14592">MICATGNSMRGKFRDRTSDALPVIALAPSENDFEKNSKMKTPTTRNGMKATSPGRVERGRMMPKMVPYSAAFSSGRSTIQARPRRFSATVAWMRNFAREVAKARRRHISARYSPSGGRAPTRSRPASRAIAS</sequence>